<dbReference type="PANTHER" id="PTHR34071:SF2">
    <property type="entry name" value="FLAVIN-NUCLEOTIDE-BINDING PROTEIN"/>
    <property type="match status" value="1"/>
</dbReference>
<gene>
    <name evidence="1" type="ORF">EY643_09585</name>
</gene>
<dbReference type="Pfam" id="PF12900">
    <property type="entry name" value="Pyridox_ox_2"/>
    <property type="match status" value="1"/>
</dbReference>
<dbReference type="SUPFAM" id="SSF50475">
    <property type="entry name" value="FMN-binding split barrel"/>
    <property type="match status" value="1"/>
</dbReference>
<dbReference type="AlphaFoldDB" id="A0A5P9NJJ4"/>
<dbReference type="OrthoDB" id="116031at2"/>
<organism evidence="1 2">
    <name type="scientific">Halioglobus maricola</name>
    <dbReference type="NCBI Taxonomy" id="2601894"/>
    <lineage>
        <taxon>Bacteria</taxon>
        <taxon>Pseudomonadati</taxon>
        <taxon>Pseudomonadota</taxon>
        <taxon>Gammaproteobacteria</taxon>
        <taxon>Cellvibrionales</taxon>
        <taxon>Halieaceae</taxon>
        <taxon>Halioglobus</taxon>
    </lineage>
</organism>
<evidence type="ECO:0000313" key="2">
    <source>
        <dbReference type="Proteomes" id="UP000326287"/>
    </source>
</evidence>
<keyword evidence="2" id="KW-1185">Reference proteome</keyword>
<accession>A0A5P9NJJ4</accession>
<reference evidence="1 2" key="1">
    <citation type="submission" date="2019-02" db="EMBL/GenBank/DDBJ databases">
        <authorList>
            <person name="Li S.-H."/>
        </authorList>
    </citation>
    <scope>NUCLEOTIDE SEQUENCE [LARGE SCALE GENOMIC DNA]</scope>
    <source>
        <strain evidence="1 2">IMCC14385</strain>
    </source>
</reference>
<dbReference type="RefSeq" id="WP_152661998.1">
    <property type="nucleotide sequence ID" value="NZ_CP036422.1"/>
</dbReference>
<dbReference type="EMBL" id="CP036422">
    <property type="protein sequence ID" value="QFU75892.1"/>
    <property type="molecule type" value="Genomic_DNA"/>
</dbReference>
<dbReference type="InterPro" id="IPR024747">
    <property type="entry name" value="Pyridox_Oxase-rel"/>
</dbReference>
<protein>
    <submittedName>
        <fullName evidence="1">Pyridoxamine 5'-phosphate oxidase family protein</fullName>
    </submittedName>
</protein>
<dbReference type="Gene3D" id="2.30.110.10">
    <property type="entry name" value="Electron Transport, Fmn-binding Protein, Chain A"/>
    <property type="match status" value="1"/>
</dbReference>
<dbReference type="InterPro" id="IPR012349">
    <property type="entry name" value="Split_barrel_FMN-bd"/>
</dbReference>
<dbReference type="Proteomes" id="UP000326287">
    <property type="component" value="Chromosome"/>
</dbReference>
<evidence type="ECO:0000313" key="1">
    <source>
        <dbReference type="EMBL" id="QFU75892.1"/>
    </source>
</evidence>
<dbReference type="PANTHER" id="PTHR34071">
    <property type="entry name" value="5-NITROIMIDAZOLE ANTIBIOTICS RESISTANCE PROTEIN, NIMA-FAMILY-RELATED PROTEIN-RELATED"/>
    <property type="match status" value="1"/>
</dbReference>
<dbReference type="KEGG" id="halc:EY643_09585"/>
<sequence>MQSELAHHDRAQVKRSRERATYHREAVYRLVDDLKLGHIGFSWKGQLHVIPMTVWRVDDHLYFHTMNKSRMQKLLEAGAEVCISFAECTEWVLAKSAYHHSANYRSAVVYCTGERVTEPDEFDRAFEVCIEQLEAGRWQQVRPPNAQERKATALMKLTIVEGAGKSRSGGPNEEPEDLDLPVWHGTVPVCPFHSQEE</sequence>
<proteinExistence type="predicted"/>
<name>A0A5P9NJJ4_9GAMM</name>